<dbReference type="GO" id="GO:0016616">
    <property type="term" value="F:oxidoreductase activity, acting on the CH-OH group of donors, NAD or NADP as acceptor"/>
    <property type="evidence" value="ECO:0007669"/>
    <property type="project" value="TreeGrafter"/>
</dbReference>
<name>A0A2N7FH18_VIBSP</name>
<comment type="caution">
    <text evidence="4">The sequence shown here is derived from an EMBL/GenBank/DDBJ whole genome shotgun (WGS) entry which is preliminary data.</text>
</comment>
<dbReference type="InterPro" id="IPR002347">
    <property type="entry name" value="SDR_fam"/>
</dbReference>
<dbReference type="AlphaFoldDB" id="A0A2N7FH18"/>
<accession>A0A2N7FH18</accession>
<dbReference type="SUPFAM" id="SSF51735">
    <property type="entry name" value="NAD(P)-binding Rossmann-fold domains"/>
    <property type="match status" value="1"/>
</dbReference>
<protein>
    <recommendedName>
        <fullName evidence="6">Short-chain dehydrogenase</fullName>
    </recommendedName>
</protein>
<dbReference type="Proteomes" id="UP000235330">
    <property type="component" value="Unassembled WGS sequence"/>
</dbReference>
<dbReference type="InterPro" id="IPR020904">
    <property type="entry name" value="Sc_DH/Rdtase_CS"/>
</dbReference>
<evidence type="ECO:0000256" key="1">
    <source>
        <dbReference type="ARBA" id="ARBA00006484"/>
    </source>
</evidence>
<proteinExistence type="inferred from homology"/>
<organism evidence="4 5">
    <name type="scientific">Vibrio splendidus</name>
    <dbReference type="NCBI Taxonomy" id="29497"/>
    <lineage>
        <taxon>Bacteria</taxon>
        <taxon>Pseudomonadati</taxon>
        <taxon>Pseudomonadota</taxon>
        <taxon>Gammaproteobacteria</taxon>
        <taxon>Vibrionales</taxon>
        <taxon>Vibrionaceae</taxon>
        <taxon>Vibrio</taxon>
    </lineage>
</organism>
<keyword evidence="2" id="KW-0560">Oxidoreductase</keyword>
<dbReference type="InterPro" id="IPR036291">
    <property type="entry name" value="NAD(P)-bd_dom_sf"/>
</dbReference>
<dbReference type="PROSITE" id="PS00061">
    <property type="entry name" value="ADH_SHORT"/>
    <property type="match status" value="1"/>
</dbReference>
<dbReference type="PRINTS" id="PR00081">
    <property type="entry name" value="GDHRDH"/>
</dbReference>
<sequence length="270" mass="29888">MKSVMNKTVLVTGGAMGMGKAYVERAVNDGAKHVVIWDLNEAEMEKVKDEFKGSKTSIHTFVVNVTDTDLIYETAQIVLDEIGPVHLLINNAGIVFSEHFIEHQRKSIDLSMQINSIAPMHITRAFLPAMAEEFDCHIVNISSGAGYMYCPKIAVYCSSKWAMVGWSNSLRVELAESLPHINVTTVNPGHINTGMFDGAHSKLMPEITTDEMVNAVWNGIKKNKISVARPRLVGLIPLIRGLIGFKGYDWLSKISGTNDFMAGHNDQRKN</sequence>
<evidence type="ECO:0000256" key="2">
    <source>
        <dbReference type="ARBA" id="ARBA00023002"/>
    </source>
</evidence>
<dbReference type="PRINTS" id="PR00080">
    <property type="entry name" value="SDRFAMILY"/>
</dbReference>
<dbReference type="PANTHER" id="PTHR24322">
    <property type="entry name" value="PKSB"/>
    <property type="match status" value="1"/>
</dbReference>
<evidence type="ECO:0008006" key="6">
    <source>
        <dbReference type="Google" id="ProtNLM"/>
    </source>
</evidence>
<reference evidence="5" key="1">
    <citation type="submission" date="2016-07" db="EMBL/GenBank/DDBJ databases">
        <title>Nontailed viruses are major unrecognized killers of bacteria in the ocean.</title>
        <authorList>
            <person name="Kauffman K."/>
            <person name="Hussain F."/>
            <person name="Yang J."/>
            <person name="Arevalo P."/>
            <person name="Brown J."/>
            <person name="Cutler M."/>
            <person name="Kelly L."/>
            <person name="Polz M.F."/>
        </authorList>
    </citation>
    <scope>NUCLEOTIDE SEQUENCE [LARGE SCALE GENOMIC DNA]</scope>
    <source>
        <strain evidence="5">10N.261.55.E11</strain>
    </source>
</reference>
<gene>
    <name evidence="4" type="ORF">BCU17_02120</name>
</gene>
<evidence type="ECO:0000313" key="4">
    <source>
        <dbReference type="EMBL" id="PMJ68597.1"/>
    </source>
</evidence>
<dbReference type="Gene3D" id="3.40.50.720">
    <property type="entry name" value="NAD(P)-binding Rossmann-like Domain"/>
    <property type="match status" value="1"/>
</dbReference>
<evidence type="ECO:0000313" key="5">
    <source>
        <dbReference type="Proteomes" id="UP000235330"/>
    </source>
</evidence>
<evidence type="ECO:0000256" key="3">
    <source>
        <dbReference type="RuleBase" id="RU000363"/>
    </source>
</evidence>
<dbReference type="Pfam" id="PF00106">
    <property type="entry name" value="adh_short"/>
    <property type="match status" value="1"/>
</dbReference>
<dbReference type="PANTHER" id="PTHR24322:SF736">
    <property type="entry name" value="RETINOL DEHYDROGENASE 10"/>
    <property type="match status" value="1"/>
</dbReference>
<comment type="similarity">
    <text evidence="1 3">Belongs to the short-chain dehydrogenases/reductases (SDR) family.</text>
</comment>
<dbReference type="EMBL" id="MCWU01000013">
    <property type="protein sequence ID" value="PMJ68597.1"/>
    <property type="molecule type" value="Genomic_DNA"/>
</dbReference>